<dbReference type="InterPro" id="IPR007050">
    <property type="entry name" value="HTH_bacterioopsin"/>
</dbReference>
<dbReference type="KEGG" id="scas:SACC_30010"/>
<dbReference type="AlphaFoldDB" id="A0AAQ4CW03"/>
<keyword evidence="3" id="KW-1185">Reference proteome</keyword>
<dbReference type="SUPFAM" id="SSF88659">
    <property type="entry name" value="Sigma3 and sigma4 domains of RNA polymerase sigma factors"/>
    <property type="match status" value="1"/>
</dbReference>
<dbReference type="Gene3D" id="1.10.10.10">
    <property type="entry name" value="Winged helix-like DNA-binding domain superfamily/Winged helix DNA-binding domain"/>
    <property type="match status" value="1"/>
</dbReference>
<dbReference type="Proteomes" id="UP001319921">
    <property type="component" value="Chromosome"/>
</dbReference>
<dbReference type="RefSeq" id="WP_229570630.1">
    <property type="nucleotide sequence ID" value="NZ_AP025226.1"/>
</dbReference>
<feature type="domain" description="HTH bat-type" evidence="1">
    <location>
        <begin position="162"/>
        <end position="213"/>
    </location>
</feature>
<dbReference type="InterPro" id="IPR013324">
    <property type="entry name" value="RNA_pol_sigma_r3/r4-like"/>
</dbReference>
<evidence type="ECO:0000259" key="1">
    <source>
        <dbReference type="Pfam" id="PF04967"/>
    </source>
</evidence>
<proteinExistence type="predicted"/>
<organism evidence="2 3">
    <name type="scientific">Saccharolobus caldissimus</name>
    <dbReference type="NCBI Taxonomy" id="1702097"/>
    <lineage>
        <taxon>Archaea</taxon>
        <taxon>Thermoproteota</taxon>
        <taxon>Thermoprotei</taxon>
        <taxon>Sulfolobales</taxon>
        <taxon>Sulfolobaceae</taxon>
        <taxon>Saccharolobus</taxon>
    </lineage>
</organism>
<accession>A0AAQ4CW03</accession>
<dbReference type="GeneID" id="68867724"/>
<sequence length="220" mass="25443">MIKSYTILLSHEDWSLYTEKFSEDELYVKVIRRIPSLEGLTENVIGIIYAKDRSLYRQIIKMISRNKMIIDFKLLDEYKSKSGVRAIYASTEKLPGRIAEKLLQNCKIFSMNETIYNGIEKWNIIAESSSFSKVIPKIRELTFDLKVFEDPIDPLLSVKDELTPKEQEVLKIAVIKGYFNSPKRIGLEELAKEFGVSKSAIMQILRKAIDKVARKSIKEI</sequence>
<dbReference type="InterPro" id="IPR036388">
    <property type="entry name" value="WH-like_DNA-bd_sf"/>
</dbReference>
<evidence type="ECO:0000313" key="2">
    <source>
        <dbReference type="EMBL" id="BDB99984.1"/>
    </source>
</evidence>
<reference evidence="2 3" key="1">
    <citation type="journal article" date="2022" name="Microbiol. Resour. Announc.">
        <title>Complete Genome Sequence of the Hyperthermophilic and Acidophilic Archaeon Saccharolobus caldissimus Strain HS-3T.</title>
        <authorList>
            <person name="Sakai H.D."/>
            <person name="Kurosawa N."/>
        </authorList>
    </citation>
    <scope>NUCLEOTIDE SEQUENCE [LARGE SCALE GENOMIC DNA]</scope>
    <source>
        <strain evidence="2 3">JCM32116</strain>
    </source>
</reference>
<dbReference type="EMBL" id="AP025226">
    <property type="protein sequence ID" value="BDB99984.1"/>
    <property type="molecule type" value="Genomic_DNA"/>
</dbReference>
<dbReference type="Pfam" id="PF04967">
    <property type="entry name" value="HTH_10"/>
    <property type="match status" value="1"/>
</dbReference>
<protein>
    <recommendedName>
        <fullName evidence="1">HTH bat-type domain-containing protein</fullName>
    </recommendedName>
</protein>
<gene>
    <name evidence="2" type="ORF">SACC_30010</name>
</gene>
<dbReference type="PANTHER" id="PTHR34236">
    <property type="entry name" value="DIMETHYL SULFOXIDE REDUCTASE TRANSCRIPTIONAL ACTIVATOR"/>
    <property type="match status" value="1"/>
</dbReference>
<name>A0AAQ4CW03_9CREN</name>
<dbReference type="PANTHER" id="PTHR34236:SF1">
    <property type="entry name" value="DIMETHYL SULFOXIDE REDUCTASE TRANSCRIPTIONAL ACTIVATOR"/>
    <property type="match status" value="1"/>
</dbReference>
<evidence type="ECO:0000313" key="3">
    <source>
        <dbReference type="Proteomes" id="UP001319921"/>
    </source>
</evidence>